<evidence type="ECO:0000313" key="3">
    <source>
        <dbReference type="Proteomes" id="UP001412239"/>
    </source>
</evidence>
<feature type="region of interest" description="Disordered" evidence="1">
    <location>
        <begin position="1"/>
        <end position="35"/>
    </location>
</feature>
<gene>
    <name evidence="2" type="ORF">GSTUAT00009156001</name>
</gene>
<proteinExistence type="predicted"/>
<dbReference type="EMBL" id="LN891367">
    <property type="protein sequence ID" value="CUS06765.1"/>
    <property type="molecule type" value="Genomic_DNA"/>
</dbReference>
<evidence type="ECO:0000313" key="2">
    <source>
        <dbReference type="EMBL" id="CUS06765.1"/>
    </source>
</evidence>
<name>A0A292PJ95_9PEZI</name>
<reference evidence="2" key="1">
    <citation type="submission" date="2015-10" db="EMBL/GenBank/DDBJ databases">
        <authorList>
            <person name="Regsiter A."/>
            <person name="william w."/>
        </authorList>
    </citation>
    <scope>NUCLEOTIDE SEQUENCE</scope>
    <source>
        <strain evidence="2">Montdore</strain>
    </source>
</reference>
<feature type="region of interest" description="Disordered" evidence="1">
    <location>
        <begin position="236"/>
        <end position="255"/>
    </location>
</feature>
<dbReference type="Proteomes" id="UP001412239">
    <property type="component" value="Unassembled WGS sequence"/>
</dbReference>
<accession>A0A292PJ95</accession>
<dbReference type="AlphaFoldDB" id="A0A292PJ95"/>
<sequence>MELATGHSCQTQRASSGLAARATRRGSGRNDIDSECKNGRRGFRFGGSRMHSAEESHLQDVWKSKPFVRGIVKVPEGIDDLTMCGSGGNDMTCLGGERLPDGGDGGQDPCGHENPQTDYGATMMFDYDEAWSHEQDKQNNNMLGLGRGSDYVGGAGVPDLFGSAATPGSRPGPCPRGSNGRIALLDNMEGILGQSSEYALKHFDDEPCDYGDDTLSTFGKAPDPLEIDIGATSNDVTSTCEHPQSSYDPTVEQPSSSFAKEGFFSGGRIPPTSEHMASSTKCRHPEPGKNNNDGAIIVRCRAVDVVKNGKIRWIDVSGSASKVRKSTPAWPLYPDRGGNKEPIERPPFPAVVKERSPIHGLSADTTVKTCFHIRDAVEVATLVARGKFGGDVHVELFAKVLQNRAMGGGTRQRFQFCDILLVGPPFLPGEYVVPKAGRPWDTDLEVLTGAAMVRVIGHMDKRNSAGEWALKIEDIRGADWDDVDWARRVVCGNEKN</sequence>
<keyword evidence="3" id="KW-1185">Reference proteome</keyword>
<protein>
    <submittedName>
        <fullName evidence="2">Uncharacterized protein</fullName>
    </submittedName>
</protein>
<organism evidence="2 3">
    <name type="scientific">Tuber aestivum</name>
    <name type="common">summer truffle</name>
    <dbReference type="NCBI Taxonomy" id="59557"/>
    <lineage>
        <taxon>Eukaryota</taxon>
        <taxon>Fungi</taxon>
        <taxon>Dikarya</taxon>
        <taxon>Ascomycota</taxon>
        <taxon>Pezizomycotina</taxon>
        <taxon>Pezizomycetes</taxon>
        <taxon>Pezizales</taxon>
        <taxon>Tuberaceae</taxon>
        <taxon>Tuber</taxon>
    </lineage>
</organism>
<evidence type="ECO:0000256" key="1">
    <source>
        <dbReference type="SAM" id="MobiDB-lite"/>
    </source>
</evidence>